<dbReference type="RefSeq" id="WP_127778764.1">
    <property type="nucleotide sequence ID" value="NZ_SADD01000001.1"/>
</dbReference>
<evidence type="ECO:0000313" key="3">
    <source>
        <dbReference type="Proteomes" id="UP000282926"/>
    </source>
</evidence>
<comment type="caution">
    <text evidence="2">The sequence shown here is derived from an EMBL/GenBank/DDBJ whole genome shotgun (WGS) entry which is preliminary data.</text>
</comment>
<accession>A0ABY0CVL2</accession>
<feature type="compositionally biased region" description="Acidic residues" evidence="1">
    <location>
        <begin position="24"/>
        <end position="35"/>
    </location>
</feature>
<gene>
    <name evidence="2" type="ORF">EA187_00070</name>
</gene>
<keyword evidence="3" id="KW-1185">Reference proteome</keyword>
<name>A0ABY0CVL2_9DELT</name>
<reference evidence="2 3" key="1">
    <citation type="submission" date="2019-01" db="EMBL/GenBank/DDBJ databases">
        <title>Lujinxingia litoralis gen. nov., sp. nov. and Lujinxingia sediminis gen. nov., sp. nov., new members in the order Bradymonadales, isolated from coastal sediment.</title>
        <authorList>
            <person name="Li C.-M."/>
        </authorList>
    </citation>
    <scope>NUCLEOTIDE SEQUENCE [LARGE SCALE GENOMIC DNA]</scope>
    <source>
        <strain evidence="2 3">SEH01</strain>
    </source>
</reference>
<feature type="compositionally biased region" description="Pro residues" evidence="1">
    <location>
        <begin position="1"/>
        <end position="17"/>
    </location>
</feature>
<feature type="region of interest" description="Disordered" evidence="1">
    <location>
        <begin position="1"/>
        <end position="38"/>
    </location>
</feature>
<evidence type="ECO:0000313" key="2">
    <source>
        <dbReference type="EMBL" id="RVU47867.1"/>
    </source>
</evidence>
<evidence type="ECO:0000256" key="1">
    <source>
        <dbReference type="SAM" id="MobiDB-lite"/>
    </source>
</evidence>
<sequence>MTLPPIPVGGPPAPPVPGAASTASDEESEAFETLDESSVVGEVCLDAEEDSEAFETLDESSVVGEVVLGEEDAIAPTGLDETGEVAVVSSNADAPAGFVSALDDTAEFEVPQVRAQPGVSWPVHLDEPEMLHGARVLLAVLLDNDRLPLSCQLDVAELLVAADLWTQIVAQARGVEQRVDPLARLVEQKFAAGSFGQVKLLLQLFPANAETRISNDRQIFYEDMILRMGIRRRQALRAEVVDVLKAELSAERLREDVHAPAIFATLQERAGIAMHLYTREPSEVEPWRQVAQKVELTRGRAYLMGMIPPRRWRAVSERSERPLLRLLNEHLVKPMARDHIIQHLKATYFVLRAVGDTGLEPYLDDFFTFSSEVCGVDAERFMPEIYRRTLGNAESIGGIFLDIYARHYQDVVEARLDSLDDAAIIRAYDQAMGALASCDVAEQAPGEFNLGGFVLDQHLNLKLSNPAFGFKLYRLA</sequence>
<organism evidence="2 3">
    <name type="scientific">Lujinxingia sediminis</name>
    <dbReference type="NCBI Taxonomy" id="2480984"/>
    <lineage>
        <taxon>Bacteria</taxon>
        <taxon>Deltaproteobacteria</taxon>
        <taxon>Bradymonadales</taxon>
        <taxon>Lujinxingiaceae</taxon>
        <taxon>Lujinxingia</taxon>
    </lineage>
</organism>
<proteinExistence type="predicted"/>
<protein>
    <submittedName>
        <fullName evidence="2">Uncharacterized protein</fullName>
    </submittedName>
</protein>
<dbReference type="EMBL" id="SADD01000001">
    <property type="protein sequence ID" value="RVU47867.1"/>
    <property type="molecule type" value="Genomic_DNA"/>
</dbReference>
<dbReference type="Proteomes" id="UP000282926">
    <property type="component" value="Unassembled WGS sequence"/>
</dbReference>